<dbReference type="Proteomes" id="UP000822688">
    <property type="component" value="Chromosome 12"/>
</dbReference>
<comment type="caution">
    <text evidence="1">The sequence shown here is derived from an EMBL/GenBank/DDBJ whole genome shotgun (WGS) entry which is preliminary data.</text>
</comment>
<dbReference type="EMBL" id="CM026433">
    <property type="protein sequence ID" value="KAG0553996.1"/>
    <property type="molecule type" value="Genomic_DNA"/>
</dbReference>
<accession>A0A8T0G3Y7</accession>
<dbReference type="AlphaFoldDB" id="A0A8T0G3Y7"/>
<gene>
    <name evidence="1" type="ORF">KC19_12G054600</name>
</gene>
<reference evidence="1" key="1">
    <citation type="submission" date="2020-06" db="EMBL/GenBank/DDBJ databases">
        <title>WGS assembly of Ceratodon purpureus strain R40.</title>
        <authorList>
            <person name="Carey S.B."/>
            <person name="Jenkins J."/>
            <person name="Shu S."/>
            <person name="Lovell J.T."/>
            <person name="Sreedasyam A."/>
            <person name="Maumus F."/>
            <person name="Tiley G.P."/>
            <person name="Fernandez-Pozo N."/>
            <person name="Barry K."/>
            <person name="Chen C."/>
            <person name="Wang M."/>
            <person name="Lipzen A."/>
            <person name="Daum C."/>
            <person name="Saski C.A."/>
            <person name="Payton A.C."/>
            <person name="Mcbreen J.C."/>
            <person name="Conrad R.E."/>
            <person name="Kollar L.M."/>
            <person name="Olsson S."/>
            <person name="Huttunen S."/>
            <person name="Landis J.B."/>
            <person name="Wickett N.J."/>
            <person name="Johnson M.G."/>
            <person name="Rensing S.A."/>
            <person name="Grimwood J."/>
            <person name="Schmutz J."/>
            <person name="Mcdaniel S.F."/>
        </authorList>
    </citation>
    <scope>NUCLEOTIDE SEQUENCE</scope>
    <source>
        <strain evidence="1">R40</strain>
    </source>
</reference>
<name>A0A8T0G3Y7_CERPU</name>
<evidence type="ECO:0000313" key="2">
    <source>
        <dbReference type="Proteomes" id="UP000822688"/>
    </source>
</evidence>
<keyword evidence="2" id="KW-1185">Reference proteome</keyword>
<evidence type="ECO:0000313" key="1">
    <source>
        <dbReference type="EMBL" id="KAG0553996.1"/>
    </source>
</evidence>
<proteinExistence type="predicted"/>
<organism evidence="1 2">
    <name type="scientific">Ceratodon purpureus</name>
    <name type="common">Fire moss</name>
    <name type="synonym">Dicranum purpureum</name>
    <dbReference type="NCBI Taxonomy" id="3225"/>
    <lineage>
        <taxon>Eukaryota</taxon>
        <taxon>Viridiplantae</taxon>
        <taxon>Streptophyta</taxon>
        <taxon>Embryophyta</taxon>
        <taxon>Bryophyta</taxon>
        <taxon>Bryophytina</taxon>
        <taxon>Bryopsida</taxon>
        <taxon>Dicranidae</taxon>
        <taxon>Pseudoditrichales</taxon>
        <taxon>Ditrichaceae</taxon>
        <taxon>Ceratodon</taxon>
    </lineage>
</organism>
<sequence>MSVGRNGMWFKPSDSALRNAGCCTILISIVRTCTAGLQKSEPSFIVKGSRNCINLREDVQIQPISGSSRSIKENCLKTADGLYK</sequence>
<protein>
    <submittedName>
        <fullName evidence="1">Uncharacterized protein</fullName>
    </submittedName>
</protein>